<reference evidence="1 2" key="1">
    <citation type="submission" date="2016-11" db="EMBL/GenBank/DDBJ databases">
        <authorList>
            <person name="Jaros S."/>
            <person name="Januszkiewicz K."/>
            <person name="Wedrychowicz H."/>
        </authorList>
    </citation>
    <scope>NUCLEOTIDE SEQUENCE [LARGE SCALE GENOMIC DNA]</scope>
    <source>
        <strain evidence="1 2">DSM 12906</strain>
    </source>
</reference>
<dbReference type="AlphaFoldDB" id="A0A1M6BIR4"/>
<evidence type="ECO:0000313" key="1">
    <source>
        <dbReference type="EMBL" id="SHI48670.1"/>
    </source>
</evidence>
<name>A0A1M6BIR4_9ACTN</name>
<dbReference type="Proteomes" id="UP000184512">
    <property type="component" value="Unassembled WGS sequence"/>
</dbReference>
<dbReference type="EMBL" id="FQZG01000007">
    <property type="protein sequence ID" value="SHI48670.1"/>
    <property type="molecule type" value="Genomic_DNA"/>
</dbReference>
<proteinExistence type="predicted"/>
<gene>
    <name evidence="1" type="ORF">SAMN02745244_00448</name>
</gene>
<accession>A0A1M6BIR4</accession>
<organism evidence="1 2">
    <name type="scientific">Tessaracoccus bendigoensis DSM 12906</name>
    <dbReference type="NCBI Taxonomy" id="1123357"/>
    <lineage>
        <taxon>Bacteria</taxon>
        <taxon>Bacillati</taxon>
        <taxon>Actinomycetota</taxon>
        <taxon>Actinomycetes</taxon>
        <taxon>Propionibacteriales</taxon>
        <taxon>Propionibacteriaceae</taxon>
        <taxon>Tessaracoccus</taxon>
    </lineage>
</organism>
<sequence>MAHLNEIVIDAWHPAALARGPCGLSWRASGGLDARPVAVDTPSDCLTMTRRGSRWG</sequence>
<protein>
    <submittedName>
        <fullName evidence="1">Uncharacterized protein</fullName>
    </submittedName>
</protein>
<evidence type="ECO:0000313" key="2">
    <source>
        <dbReference type="Proteomes" id="UP000184512"/>
    </source>
</evidence>
<keyword evidence="2" id="KW-1185">Reference proteome</keyword>